<dbReference type="EMBL" id="CP003125">
    <property type="protein sequence ID" value="AEV19147.1"/>
    <property type="molecule type" value="Genomic_DNA"/>
</dbReference>
<accession>A0ABM5MHP1</accession>
<proteinExistence type="predicted"/>
<protein>
    <submittedName>
        <fullName evidence="1">Uncharacterized protein</fullName>
    </submittedName>
</protein>
<keyword evidence="2" id="KW-1185">Reference proteome</keyword>
<reference evidence="1 2" key="1">
    <citation type="submission" date="2011-11" db="EMBL/GenBank/DDBJ databases">
        <title>Complete genome sequence of thermophilic Geobacillus thermoleovorans CCB_US3_UF5.</title>
        <authorList>
            <person name="Muhd Sakaff M.K.L."/>
            <person name="Abdul Rahman A.Y."/>
            <person name="Saito J.A."/>
            <person name="Hou S."/>
            <person name="Alam M."/>
        </authorList>
    </citation>
    <scope>NUCLEOTIDE SEQUENCE [LARGE SCALE GENOMIC DNA]</scope>
    <source>
        <strain evidence="1 2">CCB_US3_UF5</strain>
    </source>
</reference>
<evidence type="ECO:0000313" key="1">
    <source>
        <dbReference type="EMBL" id="AEV19147.1"/>
    </source>
</evidence>
<sequence length="50" mass="5988">MLNHQWNEQKWFLHTMPKFVKKEKTIVHSFSTGKESVLRWFLSNPLPSSS</sequence>
<dbReference type="Proteomes" id="UP000005636">
    <property type="component" value="Chromosome"/>
</dbReference>
<organism evidence="1 2">
    <name type="scientific">Geobacillus thermoleovorans CCB_US3_UF5</name>
    <dbReference type="NCBI Taxonomy" id="1111068"/>
    <lineage>
        <taxon>Bacteria</taxon>
        <taxon>Bacillati</taxon>
        <taxon>Bacillota</taxon>
        <taxon>Bacilli</taxon>
        <taxon>Bacillales</taxon>
        <taxon>Anoxybacillaceae</taxon>
        <taxon>Geobacillus</taxon>
        <taxon>Geobacillus thermoleovorans group</taxon>
    </lineage>
</organism>
<gene>
    <name evidence="1" type="ORF">GTCCBUS3UF5_18370</name>
</gene>
<evidence type="ECO:0000313" key="2">
    <source>
        <dbReference type="Proteomes" id="UP000005636"/>
    </source>
</evidence>
<name>A0ABM5MHP1_GEOTH</name>